<dbReference type="PANTHER" id="PTHR44154">
    <property type="entry name" value="QUINONE OXIDOREDUCTASE"/>
    <property type="match status" value="1"/>
</dbReference>
<reference evidence="3" key="1">
    <citation type="submission" date="2021-04" db="EMBL/GenBank/DDBJ databases">
        <title>Sequencing of actinobacteria type strains.</title>
        <authorList>
            <person name="Nguyen G.-S."/>
            <person name="Wentzel A."/>
        </authorList>
    </citation>
    <scope>NUCLEOTIDE SEQUENCE</scope>
    <source>
        <strain evidence="3">DSM 42095</strain>
    </source>
</reference>
<dbReference type="Proteomes" id="UP000675554">
    <property type="component" value="Unassembled WGS sequence"/>
</dbReference>
<dbReference type="Gene3D" id="3.90.180.10">
    <property type="entry name" value="Medium-chain alcohol dehydrogenases, catalytic domain"/>
    <property type="match status" value="1"/>
</dbReference>
<gene>
    <name evidence="3" type="ORF">KDA82_39845</name>
</gene>
<dbReference type="SUPFAM" id="SSF50129">
    <property type="entry name" value="GroES-like"/>
    <property type="match status" value="1"/>
</dbReference>
<dbReference type="PANTHER" id="PTHR44154:SF1">
    <property type="entry name" value="QUINONE OXIDOREDUCTASE"/>
    <property type="match status" value="1"/>
</dbReference>
<evidence type="ECO:0000313" key="3">
    <source>
        <dbReference type="EMBL" id="MBR7678989.1"/>
    </source>
</evidence>
<feature type="non-terminal residue" evidence="3">
    <location>
        <position position="103"/>
    </location>
</feature>
<dbReference type="AlphaFoldDB" id="A0A8T4J3L3"/>
<evidence type="ECO:0000259" key="2">
    <source>
        <dbReference type="Pfam" id="PF08240"/>
    </source>
</evidence>
<protein>
    <submittedName>
        <fullName evidence="3">Alcohol dehydrogenase catalytic domain-containing protein</fullName>
    </submittedName>
</protein>
<evidence type="ECO:0000313" key="4">
    <source>
        <dbReference type="Proteomes" id="UP000675554"/>
    </source>
</evidence>
<sequence>MRAVGILEFGDPEVLEVVDRAIPDPGPGELRVRVTAAAVNPTDLMLRSGQLAPYVAEFDPPYVPGMDVSGTVDATGADTLFALGDQVMAFVNPFRPQGGAQAE</sequence>
<keyword evidence="1" id="KW-0521">NADP</keyword>
<comment type="caution">
    <text evidence="3">The sequence shown here is derived from an EMBL/GenBank/DDBJ whole genome shotgun (WGS) entry which is preliminary data.</text>
</comment>
<dbReference type="InterPro" id="IPR051603">
    <property type="entry name" value="Zinc-ADH_QOR/CCCR"/>
</dbReference>
<keyword evidence="4" id="KW-1185">Reference proteome</keyword>
<organism evidence="3 4">
    <name type="scientific">Streptomyces daliensis</name>
    <dbReference type="NCBI Taxonomy" id="299421"/>
    <lineage>
        <taxon>Bacteria</taxon>
        <taxon>Bacillati</taxon>
        <taxon>Actinomycetota</taxon>
        <taxon>Actinomycetes</taxon>
        <taxon>Kitasatosporales</taxon>
        <taxon>Streptomycetaceae</taxon>
        <taxon>Streptomyces</taxon>
    </lineage>
</organism>
<accession>A0A8T4J3L3</accession>
<dbReference type="InterPro" id="IPR013154">
    <property type="entry name" value="ADH-like_N"/>
</dbReference>
<name>A0A8T4J3L3_9ACTN</name>
<dbReference type="InterPro" id="IPR011032">
    <property type="entry name" value="GroES-like_sf"/>
</dbReference>
<evidence type="ECO:0000256" key="1">
    <source>
        <dbReference type="ARBA" id="ARBA00022857"/>
    </source>
</evidence>
<feature type="domain" description="Alcohol dehydrogenase-like N-terminal" evidence="2">
    <location>
        <begin position="26"/>
        <end position="88"/>
    </location>
</feature>
<proteinExistence type="predicted"/>
<dbReference type="Pfam" id="PF08240">
    <property type="entry name" value="ADH_N"/>
    <property type="match status" value="1"/>
</dbReference>
<dbReference type="EMBL" id="JAGSMN010002111">
    <property type="protein sequence ID" value="MBR7678989.1"/>
    <property type="molecule type" value="Genomic_DNA"/>
</dbReference>